<keyword evidence="4 10" id="KW-0547">Nucleotide-binding</keyword>
<dbReference type="CDD" id="cd07960">
    <property type="entry name" value="Anticodon_Ia_Ile_BEm"/>
    <property type="match status" value="1"/>
</dbReference>
<dbReference type="eggNOG" id="COG0060">
    <property type="taxonomic scope" value="Bacteria"/>
</dbReference>
<dbReference type="InterPro" id="IPR023585">
    <property type="entry name" value="Ile-tRNA-ligase_type1"/>
</dbReference>
<dbReference type="Gene3D" id="3.40.50.620">
    <property type="entry name" value="HUPs"/>
    <property type="match status" value="2"/>
</dbReference>
<feature type="domain" description="Methionyl/Valyl/Leucyl/Isoleucyl-tRNA synthetase anticodon-binding" evidence="12">
    <location>
        <begin position="668"/>
        <end position="818"/>
    </location>
</feature>
<dbReference type="InterPro" id="IPR009080">
    <property type="entry name" value="tRNAsynth_Ia_anticodon-bd"/>
</dbReference>
<dbReference type="InterPro" id="IPR033708">
    <property type="entry name" value="Anticodon_Ile_BEm"/>
</dbReference>
<evidence type="ECO:0000256" key="6">
    <source>
        <dbReference type="ARBA" id="ARBA00022917"/>
    </source>
</evidence>
<reference evidence="13 14" key="1">
    <citation type="journal article" date="2014" name="Genome Announc.">
        <title>Complete Genome Sequence of Mycoplasma bovoculi Strain M165/69T (ATCC 29104).</title>
        <authorList>
            <person name="Calcutt M.J."/>
            <person name="Foecking M.F."/>
        </authorList>
    </citation>
    <scope>NUCLEOTIDE SEQUENCE [LARGE SCALE GENOMIC DNA]</scope>
    <source>
        <strain evidence="13">M165/69</strain>
    </source>
</reference>
<dbReference type="PANTHER" id="PTHR42765:SF1">
    <property type="entry name" value="ISOLEUCINE--TRNA LIGASE, MITOCHONDRIAL"/>
    <property type="match status" value="1"/>
</dbReference>
<dbReference type="STRING" id="743966.MYB_00895"/>
<comment type="catalytic activity">
    <reaction evidence="9 10">
        <text>tRNA(Ile) + L-isoleucine + ATP = L-isoleucyl-tRNA(Ile) + AMP + diphosphate</text>
        <dbReference type="Rhea" id="RHEA:11060"/>
        <dbReference type="Rhea" id="RHEA-COMP:9666"/>
        <dbReference type="Rhea" id="RHEA-COMP:9695"/>
        <dbReference type="ChEBI" id="CHEBI:30616"/>
        <dbReference type="ChEBI" id="CHEBI:33019"/>
        <dbReference type="ChEBI" id="CHEBI:58045"/>
        <dbReference type="ChEBI" id="CHEBI:78442"/>
        <dbReference type="ChEBI" id="CHEBI:78528"/>
        <dbReference type="ChEBI" id="CHEBI:456215"/>
        <dbReference type="EC" id="6.1.1.5"/>
    </reaction>
</comment>
<dbReference type="KEGG" id="mbc:MYB_00895"/>
<dbReference type="SUPFAM" id="SSF50677">
    <property type="entry name" value="ValRS/IleRS/LeuRS editing domain"/>
    <property type="match status" value="1"/>
</dbReference>
<feature type="binding site" evidence="10">
    <location>
        <position position="546"/>
    </location>
    <ligand>
        <name>L-isoleucyl-5'-AMP</name>
        <dbReference type="ChEBI" id="CHEBI:178002"/>
    </ligand>
</feature>
<dbReference type="InterPro" id="IPR001412">
    <property type="entry name" value="aa-tRNA-synth_I_CS"/>
</dbReference>
<dbReference type="GO" id="GO:0005829">
    <property type="term" value="C:cytosol"/>
    <property type="evidence" value="ECO:0007669"/>
    <property type="project" value="TreeGrafter"/>
</dbReference>
<dbReference type="GO" id="GO:0002161">
    <property type="term" value="F:aminoacyl-tRNA deacylase activity"/>
    <property type="evidence" value="ECO:0007669"/>
    <property type="project" value="InterPro"/>
</dbReference>
<comment type="similarity">
    <text evidence="1 10">Belongs to the class-I aminoacyl-tRNA synthetase family. IleS type 1 subfamily.</text>
</comment>
<dbReference type="AlphaFoldDB" id="W5UST8"/>
<dbReference type="HAMAP" id="MF_02002">
    <property type="entry name" value="Ile_tRNA_synth_type1"/>
    <property type="match status" value="1"/>
</dbReference>
<dbReference type="FunFam" id="3.40.50.620:FF:000152">
    <property type="entry name" value="Isoleucine--tRNA ligase"/>
    <property type="match status" value="1"/>
</dbReference>
<evidence type="ECO:0000256" key="9">
    <source>
        <dbReference type="ARBA" id="ARBA00048359"/>
    </source>
</evidence>
<dbReference type="PANTHER" id="PTHR42765">
    <property type="entry name" value="SOLEUCYL-TRNA SYNTHETASE"/>
    <property type="match status" value="1"/>
</dbReference>
<dbReference type="Proteomes" id="UP000019229">
    <property type="component" value="Chromosome"/>
</dbReference>
<feature type="short sequence motif" description="'KMSKS' region" evidence="10">
    <location>
        <begin position="587"/>
        <end position="591"/>
    </location>
</feature>
<evidence type="ECO:0000256" key="5">
    <source>
        <dbReference type="ARBA" id="ARBA00022840"/>
    </source>
</evidence>
<keyword evidence="3 10" id="KW-0436">Ligase</keyword>
<proteinExistence type="inferred from homology"/>
<evidence type="ECO:0000256" key="4">
    <source>
        <dbReference type="ARBA" id="ARBA00022741"/>
    </source>
</evidence>
<evidence type="ECO:0000256" key="8">
    <source>
        <dbReference type="ARBA" id="ARBA00025217"/>
    </source>
</evidence>
<comment type="domain">
    <text evidence="10">IleRS has two distinct active sites: one for aminoacylation and one for editing. The misactivated valine is translocated from the active site to the editing site, which sterically excludes the correctly activated isoleucine. The single editing site contains two valyl binding pockets, one specific for each substrate (Val-AMP or Val-tRNA(Ile)).</text>
</comment>
<gene>
    <name evidence="10 13" type="primary">ileS</name>
    <name evidence="13" type="ORF">MYB_00895</name>
</gene>
<dbReference type="InterPro" id="IPR014729">
    <property type="entry name" value="Rossmann-like_a/b/a_fold"/>
</dbReference>
<dbReference type="NCBIfam" id="TIGR00392">
    <property type="entry name" value="ileS"/>
    <property type="match status" value="1"/>
</dbReference>
<dbReference type="SUPFAM" id="SSF52374">
    <property type="entry name" value="Nucleotidylyl transferase"/>
    <property type="match status" value="1"/>
</dbReference>
<feature type="binding site" evidence="10">
    <location>
        <position position="590"/>
    </location>
    <ligand>
        <name>ATP</name>
        <dbReference type="ChEBI" id="CHEBI:30616"/>
    </ligand>
</feature>
<dbReference type="Gene3D" id="1.10.730.20">
    <property type="match status" value="1"/>
</dbReference>
<dbReference type="InterPro" id="IPR002300">
    <property type="entry name" value="aa-tRNA-synth_Ia"/>
</dbReference>
<feature type="binding site" evidence="10">
    <location>
        <position position="870"/>
    </location>
    <ligand>
        <name>Zn(2+)</name>
        <dbReference type="ChEBI" id="CHEBI:29105"/>
    </ligand>
</feature>
<keyword evidence="2 10" id="KW-0963">Cytoplasm</keyword>
<dbReference type="GO" id="GO:0000049">
    <property type="term" value="F:tRNA binding"/>
    <property type="evidence" value="ECO:0007669"/>
    <property type="project" value="InterPro"/>
</dbReference>
<keyword evidence="7 10" id="KW-0030">Aminoacyl-tRNA synthetase</keyword>
<dbReference type="GO" id="GO:0004822">
    <property type="term" value="F:isoleucine-tRNA ligase activity"/>
    <property type="evidence" value="ECO:0007669"/>
    <property type="project" value="UniProtKB-UniRule"/>
</dbReference>
<dbReference type="CDD" id="cd00818">
    <property type="entry name" value="IleRS_core"/>
    <property type="match status" value="1"/>
</dbReference>
<comment type="cofactor">
    <cofactor evidence="10">
        <name>Zn(2+)</name>
        <dbReference type="ChEBI" id="CHEBI:29105"/>
    </cofactor>
    <text evidence="10">Binds 1 zinc ion per subunit.</text>
</comment>
<dbReference type="GO" id="GO:0008270">
    <property type="term" value="F:zinc ion binding"/>
    <property type="evidence" value="ECO:0007669"/>
    <property type="project" value="UniProtKB-UniRule"/>
</dbReference>
<comment type="subunit">
    <text evidence="10">Monomer.</text>
</comment>
<keyword evidence="6 10" id="KW-0648">Protein biosynthesis</keyword>
<dbReference type="SUPFAM" id="SSF47323">
    <property type="entry name" value="Anticodon-binding domain of a subclass of class I aminoacyl-tRNA synthetases"/>
    <property type="match status" value="1"/>
</dbReference>
<dbReference type="Pfam" id="PF08264">
    <property type="entry name" value="Anticodon_1"/>
    <property type="match status" value="1"/>
</dbReference>
<feature type="binding site" evidence="10">
    <location>
        <position position="855"/>
    </location>
    <ligand>
        <name>Zn(2+)</name>
        <dbReference type="ChEBI" id="CHEBI:29105"/>
    </ligand>
</feature>
<dbReference type="InterPro" id="IPR013155">
    <property type="entry name" value="M/V/L/I-tRNA-synth_anticd-bd"/>
</dbReference>
<dbReference type="GO" id="GO:0005524">
    <property type="term" value="F:ATP binding"/>
    <property type="evidence" value="ECO:0007669"/>
    <property type="project" value="UniProtKB-UniRule"/>
</dbReference>
<evidence type="ECO:0000313" key="14">
    <source>
        <dbReference type="Proteomes" id="UP000019229"/>
    </source>
</evidence>
<feature type="short sequence motif" description="'HIGH' region" evidence="10">
    <location>
        <begin position="60"/>
        <end position="70"/>
    </location>
</feature>
<dbReference type="EMBL" id="CP007154">
    <property type="protein sequence ID" value="AHH45192.1"/>
    <property type="molecule type" value="Genomic_DNA"/>
</dbReference>
<dbReference type="PATRIC" id="fig|743966.3.peg.178"/>
<evidence type="ECO:0000256" key="10">
    <source>
        <dbReference type="HAMAP-Rule" id="MF_02002"/>
    </source>
</evidence>
<protein>
    <recommendedName>
        <fullName evidence="10">Isoleucine--tRNA ligase</fullName>
        <ecNumber evidence="10">6.1.1.5</ecNumber>
    </recommendedName>
    <alternativeName>
        <fullName evidence="10">Isoleucyl-tRNA synthetase</fullName>
        <shortName evidence="10">IleRS</shortName>
    </alternativeName>
</protein>
<comment type="function">
    <text evidence="8 10">Catalyzes the attachment of isoleucine to tRNA(Ile). As IleRS can inadvertently accommodate and process structurally similar amino acids such as valine, to avoid such errors it has two additional distinct tRNA(Ile)-dependent editing activities. One activity is designated as 'pretransfer' editing and involves the hydrolysis of activated Val-AMP. The other activity is designated 'posttransfer' editing and involves deacylation of mischarged Val-tRNA(Ile).</text>
</comment>
<evidence type="ECO:0000313" key="13">
    <source>
        <dbReference type="EMBL" id="AHH45192.1"/>
    </source>
</evidence>
<dbReference type="PRINTS" id="PR00984">
    <property type="entry name" value="TRNASYNTHILE"/>
</dbReference>
<dbReference type="HOGENOM" id="CLU_001493_7_0_14"/>
<dbReference type="GO" id="GO:0006428">
    <property type="term" value="P:isoleucyl-tRNA aminoacylation"/>
    <property type="evidence" value="ECO:0007669"/>
    <property type="project" value="UniProtKB-UniRule"/>
</dbReference>
<dbReference type="Pfam" id="PF00133">
    <property type="entry name" value="tRNA-synt_1"/>
    <property type="match status" value="1"/>
</dbReference>
<dbReference type="RefSeq" id="WP_025279601.1">
    <property type="nucleotide sequence ID" value="NZ_CP007154.1"/>
</dbReference>
<evidence type="ECO:0000259" key="11">
    <source>
        <dbReference type="Pfam" id="PF00133"/>
    </source>
</evidence>
<feature type="binding site" evidence="10">
    <location>
        <position position="873"/>
    </location>
    <ligand>
        <name>Zn(2+)</name>
        <dbReference type="ChEBI" id="CHEBI:29105"/>
    </ligand>
</feature>
<dbReference type="InterPro" id="IPR050081">
    <property type="entry name" value="Ile-tRNA_ligase"/>
</dbReference>
<keyword evidence="5 10" id="KW-0067">ATP-binding</keyword>
<keyword evidence="10" id="KW-0862">Zinc</keyword>
<evidence type="ECO:0000256" key="1">
    <source>
        <dbReference type="ARBA" id="ARBA00006887"/>
    </source>
</evidence>
<feature type="domain" description="Aminoacyl-tRNA synthetase class Ia" evidence="11">
    <location>
        <begin position="31"/>
        <end position="623"/>
    </location>
</feature>
<dbReference type="Gene3D" id="1.10.10.830">
    <property type="entry name" value="Ile-tRNA synthetase CP2 domain-like"/>
    <property type="match status" value="1"/>
</dbReference>
<dbReference type="PROSITE" id="PS00178">
    <property type="entry name" value="AA_TRNA_LIGASE_I"/>
    <property type="match status" value="1"/>
</dbReference>
<feature type="binding site" evidence="10">
    <location>
        <position position="858"/>
    </location>
    <ligand>
        <name>Zn(2+)</name>
        <dbReference type="ChEBI" id="CHEBI:29105"/>
    </ligand>
</feature>
<evidence type="ECO:0000259" key="12">
    <source>
        <dbReference type="Pfam" id="PF08264"/>
    </source>
</evidence>
<accession>W5UST8</accession>
<evidence type="ECO:0000256" key="7">
    <source>
        <dbReference type="ARBA" id="ARBA00023146"/>
    </source>
</evidence>
<keyword evidence="10" id="KW-0479">Metal-binding</keyword>
<comment type="subcellular location">
    <subcellularLocation>
        <location evidence="10">Cytoplasm</location>
    </subcellularLocation>
</comment>
<dbReference type="InterPro" id="IPR009008">
    <property type="entry name" value="Val/Leu/Ile-tRNA-synth_edit"/>
</dbReference>
<dbReference type="OrthoDB" id="9810365at2"/>
<keyword evidence="14" id="KW-1185">Reference proteome</keyword>
<evidence type="ECO:0000256" key="3">
    <source>
        <dbReference type="ARBA" id="ARBA00022598"/>
    </source>
</evidence>
<name>W5UST8_9BACT</name>
<evidence type="ECO:0000256" key="2">
    <source>
        <dbReference type="ARBA" id="ARBA00022490"/>
    </source>
</evidence>
<organism evidence="13 14">
    <name type="scientific">Mesomycoplasma bovoculi M165/69</name>
    <dbReference type="NCBI Taxonomy" id="743966"/>
    <lineage>
        <taxon>Bacteria</taxon>
        <taxon>Bacillati</taxon>
        <taxon>Mycoplasmatota</taxon>
        <taxon>Mycoplasmoidales</taxon>
        <taxon>Metamycoplasmataceae</taxon>
        <taxon>Mesomycoplasma</taxon>
    </lineage>
</organism>
<dbReference type="EC" id="6.1.1.5" evidence="10"/>
<dbReference type="InterPro" id="IPR002301">
    <property type="entry name" value="Ile-tRNA-ligase"/>
</dbReference>
<sequence>MDKNFYKNSLNIFTTDFSMKAELTKKQELFHQFWKEQKIYKKALEKNKNNKSFILHDGPPYANGDIHIGHALNKILKDIIVRYKTLSGFYTPFVPGWDTHGLPIENKVTSEFGKLSAIELRRQANDFANSQIQNQMKQFKELDLFCDFEHFYQTNDKKYEAKQLKLFKNMVEKGLIYRGLKPVFWSPSSQSALAEAEIEYFEHKSPSIFVAFEVSKGNDLVSADDKLIIWTTTPWTLVANSGVAVGGDFEYLRFEYEGNFYIVASELFDKLVDLFKWNSAKIVQQFIGKDLIGLKYLQPISKVNCPVVLGHHVTLESGSGLVHMAPLFGEDDFWIGKDNDLEMIMHVNDDGTFNEVAGDFAGLFYEKASEKICEFLTNQNSLIKQSWITHSVAHDWRTNKPVIYRGTPQWFVSVEKLKSGILEAVEQVEFPEDWLKKRLFKMISGRKDWIISRQRSWGVPIIIFYDEQGNPILDKPEIFDYVINLVAEHGSDIWFEKEADELLPAKFRGLNWTKENNILDVWFDSGSSFMAADLQGQKVPYDLYLEGSDQYRGWFNSSLINSYIYYGTAPYKKLLSHGFIVDGNGNKMSKSKGNGVSPLEIISKYGSDILKLWVANSEYFNDVFYSEKILEQNIEVYRKIRNTIRFLINNLVDYKDGDFAREGIHAFIANRINLLKNNVIKFYESYRFVRVVKEINNFVVDLSNFYLSITKDSLYADSKDNLNRRAIQKNLYEILNVLAIALAPILPITIEEVYKFINKENKKESIFLEEFFKPADFDEKLEEQWNEFFVLKDTVYKLVESAIHSGQIKRSNEAHIEIATESEFIKSLDLQTLLMVGKVTFGLEFKVSQFNSSKCQRCWNHFDNAEGNLCLRCLDFLKDYSE</sequence>